<protein>
    <submittedName>
        <fullName evidence="5">S66 peptidase family protein</fullName>
        <ecNumber evidence="5">3.4.-.-</ecNumber>
    </submittedName>
</protein>
<dbReference type="InterPro" id="IPR029062">
    <property type="entry name" value="Class_I_gatase-like"/>
</dbReference>
<evidence type="ECO:0000259" key="3">
    <source>
        <dbReference type="Pfam" id="PF02016"/>
    </source>
</evidence>
<dbReference type="GO" id="GO:0016787">
    <property type="term" value="F:hydrolase activity"/>
    <property type="evidence" value="ECO:0007669"/>
    <property type="project" value="UniProtKB-KW"/>
</dbReference>
<dbReference type="InterPro" id="IPR027478">
    <property type="entry name" value="LdcA_N"/>
</dbReference>
<evidence type="ECO:0000313" key="6">
    <source>
        <dbReference type="Proteomes" id="UP001596099"/>
    </source>
</evidence>
<dbReference type="InterPro" id="IPR027461">
    <property type="entry name" value="Carboxypeptidase_A_C_sf"/>
</dbReference>
<reference evidence="5 6" key="1">
    <citation type="journal article" date="2019" name="Int. J. Syst. Evol. Microbiol.">
        <title>The Global Catalogue of Microorganisms (GCM) 10K type strain sequencing project: providing services to taxonomists for standard genome sequencing and annotation.</title>
        <authorList>
            <consortium name="The Broad Institute Genomics Platform"/>
            <consortium name="The Broad Institute Genome Sequencing Center for Infectious Disease"/>
            <person name="Wu L."/>
            <person name="Ma J."/>
        </authorList>
    </citation>
    <scope>NUCLEOTIDE SEQUENCE [LARGE SCALE GENOMIC DNA]</scope>
    <source>
        <strain evidence="5 6">CGMCC 1.12543</strain>
    </source>
</reference>
<dbReference type="Pfam" id="PF17676">
    <property type="entry name" value="Peptidase_S66C"/>
    <property type="match status" value="1"/>
</dbReference>
<dbReference type="InterPro" id="IPR003507">
    <property type="entry name" value="S66_fam"/>
</dbReference>
<organism evidence="5 6">
    <name type="scientific">Halomarina salina</name>
    <dbReference type="NCBI Taxonomy" id="1872699"/>
    <lineage>
        <taxon>Archaea</taxon>
        <taxon>Methanobacteriati</taxon>
        <taxon>Methanobacteriota</taxon>
        <taxon>Stenosarchaea group</taxon>
        <taxon>Halobacteria</taxon>
        <taxon>Halobacteriales</taxon>
        <taxon>Natronomonadaceae</taxon>
        <taxon>Halomarina</taxon>
    </lineage>
</organism>
<dbReference type="AlphaFoldDB" id="A0ABD5RN02"/>
<dbReference type="Proteomes" id="UP001596099">
    <property type="component" value="Unassembled WGS sequence"/>
</dbReference>
<dbReference type="RefSeq" id="WP_247414985.1">
    <property type="nucleotide sequence ID" value="NZ_JALLGW010000001.1"/>
</dbReference>
<dbReference type="PANTHER" id="PTHR30237:SF4">
    <property type="entry name" value="LD-CARBOXYPEPTIDASE C-TERMINAL DOMAIN-CONTAINING PROTEIN"/>
    <property type="match status" value="1"/>
</dbReference>
<sequence>MEFRTPPPLVAGDRVAVVAPSSGGARRAPHVLSLALDRLRDRFGLDPVVHPTARQGDEFLSAHPRARAAAVHEAFRDPEIRAVFATIGGADQLRVLRYLDPEVLREHPTRFFGMSDNTNLQLLLWREGVVSYNGGQLLNQVGAPGRLPAFTERYLRRALFDETLGDLDGAPRWTDDTIEWSNPEYAETTPEYEPAPDWTWAGGTERVTGRVWGGCLAIVDWHLATDRYLPAPERLDGQVLALETAEDLPRAEQVRQTLMCMGERGLLERFDAVLVGRPQTRNRFERPSNERRERYRREQREAILGELARYNPDAPVVFDLDFGHTNPTVPLPVGGRVVVDPGSETIRFT</sequence>
<accession>A0ABD5RN02</accession>
<dbReference type="Pfam" id="PF02016">
    <property type="entry name" value="Peptidase_S66"/>
    <property type="match status" value="1"/>
</dbReference>
<dbReference type="Gene3D" id="3.40.50.10740">
    <property type="entry name" value="Class I glutamine amidotransferase-like"/>
    <property type="match status" value="1"/>
</dbReference>
<evidence type="ECO:0000256" key="2">
    <source>
        <dbReference type="ARBA" id="ARBA00022801"/>
    </source>
</evidence>
<dbReference type="EMBL" id="JBHSQH010000001">
    <property type="protein sequence ID" value="MFC5972026.1"/>
    <property type="molecule type" value="Genomic_DNA"/>
</dbReference>
<evidence type="ECO:0000259" key="4">
    <source>
        <dbReference type="Pfam" id="PF17676"/>
    </source>
</evidence>
<feature type="domain" description="LD-carboxypeptidase C-terminal" evidence="4">
    <location>
        <begin position="208"/>
        <end position="338"/>
    </location>
</feature>
<evidence type="ECO:0000313" key="5">
    <source>
        <dbReference type="EMBL" id="MFC5972026.1"/>
    </source>
</evidence>
<dbReference type="EC" id="3.4.-.-" evidence="5"/>
<keyword evidence="6" id="KW-1185">Reference proteome</keyword>
<comment type="similarity">
    <text evidence="1">Belongs to the peptidase S66 family.</text>
</comment>
<feature type="domain" description="LD-carboxypeptidase N-terminal" evidence="3">
    <location>
        <begin position="15"/>
        <end position="134"/>
    </location>
</feature>
<dbReference type="SUPFAM" id="SSF52317">
    <property type="entry name" value="Class I glutamine amidotransferase-like"/>
    <property type="match status" value="1"/>
</dbReference>
<evidence type="ECO:0000256" key="1">
    <source>
        <dbReference type="ARBA" id="ARBA00010233"/>
    </source>
</evidence>
<dbReference type="InterPro" id="IPR040449">
    <property type="entry name" value="Peptidase_S66_N"/>
</dbReference>
<dbReference type="Gene3D" id="3.50.30.60">
    <property type="entry name" value="LD-carboxypeptidase A C-terminal domain-like"/>
    <property type="match status" value="1"/>
</dbReference>
<dbReference type="SUPFAM" id="SSF141986">
    <property type="entry name" value="LD-carboxypeptidase A C-terminal domain-like"/>
    <property type="match status" value="1"/>
</dbReference>
<dbReference type="CDD" id="cd07062">
    <property type="entry name" value="Peptidase_S66_mccF_like"/>
    <property type="match status" value="1"/>
</dbReference>
<proteinExistence type="inferred from homology"/>
<comment type="caution">
    <text evidence="5">The sequence shown here is derived from an EMBL/GenBank/DDBJ whole genome shotgun (WGS) entry which is preliminary data.</text>
</comment>
<gene>
    <name evidence="5" type="ORF">ACFPYI_11860</name>
</gene>
<keyword evidence="2 5" id="KW-0378">Hydrolase</keyword>
<name>A0ABD5RN02_9EURY</name>
<dbReference type="InterPro" id="IPR040921">
    <property type="entry name" value="Peptidase_S66C"/>
</dbReference>
<dbReference type="PANTHER" id="PTHR30237">
    <property type="entry name" value="MURAMOYLTETRAPEPTIDE CARBOXYPEPTIDASE"/>
    <property type="match status" value="1"/>
</dbReference>